<proteinExistence type="predicted"/>
<organism evidence="1 2">
    <name type="scientific">Paramecium sonneborni</name>
    <dbReference type="NCBI Taxonomy" id="65129"/>
    <lineage>
        <taxon>Eukaryota</taxon>
        <taxon>Sar</taxon>
        <taxon>Alveolata</taxon>
        <taxon>Ciliophora</taxon>
        <taxon>Intramacronucleata</taxon>
        <taxon>Oligohymenophorea</taxon>
        <taxon>Peniculida</taxon>
        <taxon>Parameciidae</taxon>
        <taxon>Paramecium</taxon>
    </lineage>
</organism>
<dbReference type="AlphaFoldDB" id="A0A8S1P438"/>
<evidence type="ECO:0000313" key="1">
    <source>
        <dbReference type="EMBL" id="CAD8097799.1"/>
    </source>
</evidence>
<evidence type="ECO:0000313" key="2">
    <source>
        <dbReference type="Proteomes" id="UP000692954"/>
    </source>
</evidence>
<gene>
    <name evidence="1" type="ORF">PSON_ATCC_30995.1.T0690069</name>
</gene>
<keyword evidence="2" id="KW-1185">Reference proteome</keyword>
<protein>
    <submittedName>
        <fullName evidence="1">Uncharacterized protein</fullName>
    </submittedName>
</protein>
<sequence>MQTKNGKIFILIYNTIINFIIFQQNFKLELLAFRAAFNVQQYENNKRQNSQEQQNELVSQTNKKIQAPPDNQFRSVIAVINKQITAFNLNIPEYPVTVCKSHNIMLHFYKKHNKQRFYFGGSLLQLFQVQILVRNLLI</sequence>
<accession>A0A8S1P438</accession>
<name>A0A8S1P438_9CILI</name>
<dbReference type="Proteomes" id="UP000692954">
    <property type="component" value="Unassembled WGS sequence"/>
</dbReference>
<reference evidence="1" key="1">
    <citation type="submission" date="2021-01" db="EMBL/GenBank/DDBJ databases">
        <authorList>
            <consortium name="Genoscope - CEA"/>
            <person name="William W."/>
        </authorList>
    </citation>
    <scope>NUCLEOTIDE SEQUENCE</scope>
</reference>
<comment type="caution">
    <text evidence="1">The sequence shown here is derived from an EMBL/GenBank/DDBJ whole genome shotgun (WGS) entry which is preliminary data.</text>
</comment>
<dbReference type="EMBL" id="CAJJDN010000069">
    <property type="protein sequence ID" value="CAD8097799.1"/>
    <property type="molecule type" value="Genomic_DNA"/>
</dbReference>